<comment type="caution">
    <text evidence="5">The sequence shown here is derived from an EMBL/GenBank/DDBJ whole genome shotgun (WGS) entry which is preliminary data.</text>
</comment>
<evidence type="ECO:0000313" key="5">
    <source>
        <dbReference type="EMBL" id="KAG7335493.1"/>
    </source>
</evidence>
<comment type="subcellular location">
    <subcellularLocation>
        <location evidence="1">Secreted</location>
    </subcellularLocation>
</comment>
<feature type="region of interest" description="Disordered" evidence="3">
    <location>
        <begin position="106"/>
        <end position="126"/>
    </location>
</feature>
<dbReference type="SUPFAM" id="SSF82895">
    <property type="entry name" value="TSP-1 type 1 repeat"/>
    <property type="match status" value="1"/>
</dbReference>
<dbReference type="Gene3D" id="2.60.120.830">
    <property type="match status" value="1"/>
</dbReference>
<dbReference type="AlphaFoldDB" id="A0A9D3SYB3"/>
<reference evidence="5 6" key="1">
    <citation type="submission" date="2021-06" db="EMBL/GenBank/DDBJ databases">
        <title>Chromosome-level genome assembly of the red-tail catfish (Hemibagrus wyckioides).</title>
        <authorList>
            <person name="Shao F."/>
        </authorList>
    </citation>
    <scope>NUCLEOTIDE SEQUENCE [LARGE SCALE GENOMIC DNA]</scope>
    <source>
        <strain evidence="5">EC202008001</strain>
        <tissue evidence="5">Blood</tissue>
    </source>
</reference>
<keyword evidence="6" id="KW-1185">Reference proteome</keyword>
<dbReference type="Gene3D" id="2.20.100.10">
    <property type="entry name" value="Thrombospondin type-1 (TSP1) repeat"/>
    <property type="match status" value="1"/>
</dbReference>
<dbReference type="PROSITE" id="PS50092">
    <property type="entry name" value="TSP1"/>
    <property type="match status" value="1"/>
</dbReference>
<dbReference type="OrthoDB" id="10062690at2759"/>
<evidence type="ECO:0000256" key="1">
    <source>
        <dbReference type="ARBA" id="ARBA00004613"/>
    </source>
</evidence>
<proteinExistence type="predicted"/>
<evidence type="ECO:0000256" key="3">
    <source>
        <dbReference type="SAM" id="MobiDB-lite"/>
    </source>
</evidence>
<dbReference type="GO" id="GO:0030198">
    <property type="term" value="P:extracellular matrix organization"/>
    <property type="evidence" value="ECO:0007669"/>
    <property type="project" value="TreeGrafter"/>
</dbReference>
<dbReference type="Pfam" id="PF19030">
    <property type="entry name" value="TSP1_ADAMTS"/>
    <property type="match status" value="1"/>
</dbReference>
<dbReference type="PANTHER" id="PTHR13723">
    <property type="entry name" value="ADAMTS A DISINTEGRIN AND METALLOPROTEASE WITH THROMBOSPONDIN MOTIFS PROTEASE"/>
    <property type="match status" value="1"/>
</dbReference>
<feature type="domain" description="ADAMTS/ADAMTS-like Spacer 1" evidence="4">
    <location>
        <begin position="4"/>
        <end position="79"/>
    </location>
</feature>
<evidence type="ECO:0000313" key="6">
    <source>
        <dbReference type="Proteomes" id="UP000824219"/>
    </source>
</evidence>
<dbReference type="InterPro" id="IPR000884">
    <property type="entry name" value="TSP1_rpt"/>
</dbReference>
<keyword evidence="2" id="KW-0964">Secreted</keyword>
<dbReference type="Pfam" id="PF05986">
    <property type="entry name" value="ADAMTS_spacer1"/>
    <property type="match status" value="1"/>
</dbReference>
<dbReference type="GO" id="GO:0004222">
    <property type="term" value="F:metalloendopeptidase activity"/>
    <property type="evidence" value="ECO:0007669"/>
    <property type="project" value="TreeGrafter"/>
</dbReference>
<dbReference type="PANTHER" id="PTHR13723:SF312">
    <property type="entry name" value="THROMBOSPONDIN TYPE-1 DOMAIN-CONTAINING PROTEIN 4-LIKE ISOFORM X1"/>
    <property type="match status" value="1"/>
</dbReference>
<dbReference type="InterPro" id="IPR050439">
    <property type="entry name" value="ADAMTS_ADAMTS-like"/>
</dbReference>
<dbReference type="GO" id="GO:0031012">
    <property type="term" value="C:extracellular matrix"/>
    <property type="evidence" value="ECO:0007669"/>
    <property type="project" value="TreeGrafter"/>
</dbReference>
<gene>
    <name evidence="5" type="ORF">KOW79_000186</name>
</gene>
<dbReference type="EMBL" id="JAHKSW010000001">
    <property type="protein sequence ID" value="KAG7335493.1"/>
    <property type="molecule type" value="Genomic_DNA"/>
</dbReference>
<protein>
    <recommendedName>
        <fullName evidence="4">ADAMTS/ADAMTS-like Spacer 1 domain-containing protein</fullName>
    </recommendedName>
</protein>
<dbReference type="Proteomes" id="UP000824219">
    <property type="component" value="Linkage Group LG01"/>
</dbReference>
<dbReference type="GO" id="GO:0006508">
    <property type="term" value="P:proteolysis"/>
    <property type="evidence" value="ECO:0007669"/>
    <property type="project" value="TreeGrafter"/>
</dbReference>
<evidence type="ECO:0000256" key="2">
    <source>
        <dbReference type="ARBA" id="ARBA00022525"/>
    </source>
</evidence>
<accession>A0A9D3SYB3</accession>
<sequence length="190" mass="20660">MTTPTSELLALRGGTGQSIVNGRWAVDPPGEYETGGTMFTYTRNCRETLSTPGPTNSLLQLYIIFHKENPGVDYEYYIPVKKDTVREWDGGSASLRETGAVVVLEDSAPPPPISTPSSSDSAPCGNGTQRRDVICVQKLGSDFSVTLASECVHLEKPSPIQTCEVEACKPQWFTTEWSAMRAVRTDAPTV</sequence>
<name>A0A9D3SYB3_9TELE</name>
<dbReference type="InterPro" id="IPR036383">
    <property type="entry name" value="TSP1_rpt_sf"/>
</dbReference>
<dbReference type="GO" id="GO:0005576">
    <property type="term" value="C:extracellular region"/>
    <property type="evidence" value="ECO:0007669"/>
    <property type="project" value="UniProtKB-SubCell"/>
</dbReference>
<organism evidence="5 6">
    <name type="scientific">Hemibagrus wyckioides</name>
    <dbReference type="NCBI Taxonomy" id="337641"/>
    <lineage>
        <taxon>Eukaryota</taxon>
        <taxon>Metazoa</taxon>
        <taxon>Chordata</taxon>
        <taxon>Craniata</taxon>
        <taxon>Vertebrata</taxon>
        <taxon>Euteleostomi</taxon>
        <taxon>Actinopterygii</taxon>
        <taxon>Neopterygii</taxon>
        <taxon>Teleostei</taxon>
        <taxon>Ostariophysi</taxon>
        <taxon>Siluriformes</taxon>
        <taxon>Bagridae</taxon>
        <taxon>Hemibagrus</taxon>
    </lineage>
</organism>
<evidence type="ECO:0000259" key="4">
    <source>
        <dbReference type="Pfam" id="PF05986"/>
    </source>
</evidence>
<dbReference type="InterPro" id="IPR010294">
    <property type="entry name" value="ADAMTS_spacer1"/>
</dbReference>